<dbReference type="InterPro" id="IPR053139">
    <property type="entry name" value="Surface_bspA-like"/>
</dbReference>
<reference evidence="5" key="1">
    <citation type="submission" date="2016-02" db="EMBL/GenBank/DDBJ databases">
        <title>Paenibacillus sp. LPB0068, isolated from Crassostrea gigas.</title>
        <authorList>
            <person name="Shin S.-K."/>
            <person name="Yi H."/>
        </authorList>
    </citation>
    <scope>NUCLEOTIDE SEQUENCE [LARGE SCALE GENOMIC DNA]</scope>
    <source>
        <strain evidence="5">KCTC 23969</strain>
    </source>
</reference>
<dbReference type="InterPro" id="IPR026906">
    <property type="entry name" value="LRR_5"/>
</dbReference>
<evidence type="ECO:0000313" key="5">
    <source>
        <dbReference type="Proteomes" id="UP000092612"/>
    </source>
</evidence>
<dbReference type="EMBL" id="LSFL01000010">
    <property type="protein sequence ID" value="OBY66926.1"/>
    <property type="molecule type" value="Genomic_DNA"/>
</dbReference>
<evidence type="ECO:0000259" key="3">
    <source>
        <dbReference type="Pfam" id="PF18962"/>
    </source>
</evidence>
<feature type="signal peptide" evidence="2">
    <location>
        <begin position="1"/>
        <end position="20"/>
    </location>
</feature>
<protein>
    <recommendedName>
        <fullName evidence="3">Secretion system C-terminal sorting domain-containing protein</fullName>
    </recommendedName>
</protein>
<feature type="domain" description="Secretion system C-terminal sorting" evidence="3">
    <location>
        <begin position="240"/>
        <end position="306"/>
    </location>
</feature>
<dbReference type="InterPro" id="IPR026444">
    <property type="entry name" value="Secre_tail"/>
</dbReference>
<evidence type="ECO:0000256" key="1">
    <source>
        <dbReference type="ARBA" id="ARBA00022729"/>
    </source>
</evidence>
<dbReference type="AlphaFoldDB" id="A0A1B8U4Z0"/>
<dbReference type="InterPro" id="IPR032675">
    <property type="entry name" value="LRR_dom_sf"/>
</dbReference>
<name>A0A1B8U4Z0_9FLAO</name>
<proteinExistence type="predicted"/>
<dbReference type="Pfam" id="PF13306">
    <property type="entry name" value="LRR_5"/>
    <property type="match status" value="1"/>
</dbReference>
<dbReference type="Pfam" id="PF18962">
    <property type="entry name" value="Por_Secre_tail"/>
    <property type="match status" value="1"/>
</dbReference>
<dbReference type="OrthoDB" id="1063494at2"/>
<evidence type="ECO:0000313" key="4">
    <source>
        <dbReference type="EMBL" id="OBY66926.1"/>
    </source>
</evidence>
<dbReference type="STRING" id="996801.BW723_17585"/>
<dbReference type="PANTHER" id="PTHR45661:SF3">
    <property type="entry name" value="IG-LIKE DOMAIN-CONTAINING PROTEIN"/>
    <property type="match status" value="1"/>
</dbReference>
<sequence length="308" mass="33206">MRKIYFIYVLFALICNTAFAQFKDGGINYEVVSNITMTAQVGSNNELTGDIVIPETVTDGTNTYTVISLKGWAFAQGDAAVSSISSISLPNTVTSISNDAFANNILLTSVSLGEGLTYIGIGAFYKTGLTSVTIPNSVTTIDNVAFFANTDLAEINFGSGLTSVGSEAFAYCNSLLNVSSLATTPPTLNANSFEGLVLANINLSVPNESVATYSSSINWQGFNIGVLYINDFDIESIIKVYPNPVVYELLINIPQNIVLKSVKVYDIKGQLILDETSNRVNVHNLSKGQYFTLVETNKGKTIKRFVKS</sequence>
<dbReference type="KEGG" id="prn:BW723_17585"/>
<gene>
    <name evidence="4" type="ORF">LPB301_04890</name>
</gene>
<dbReference type="Gene3D" id="3.80.10.10">
    <property type="entry name" value="Ribonuclease Inhibitor"/>
    <property type="match status" value="2"/>
</dbReference>
<dbReference type="RefSeq" id="WP_068358406.1">
    <property type="nucleotide sequence ID" value="NZ_CP019337.1"/>
</dbReference>
<dbReference type="Proteomes" id="UP000092612">
    <property type="component" value="Unassembled WGS sequence"/>
</dbReference>
<evidence type="ECO:0000256" key="2">
    <source>
        <dbReference type="SAM" id="SignalP"/>
    </source>
</evidence>
<dbReference type="SUPFAM" id="SSF52058">
    <property type="entry name" value="L domain-like"/>
    <property type="match status" value="1"/>
</dbReference>
<dbReference type="PANTHER" id="PTHR45661">
    <property type="entry name" value="SURFACE ANTIGEN"/>
    <property type="match status" value="1"/>
</dbReference>
<accession>A0A1B8U4Z0</accession>
<keyword evidence="1 2" id="KW-0732">Signal</keyword>
<organism evidence="4 5">
    <name type="scientific">Polaribacter reichenbachii</name>
    <dbReference type="NCBI Taxonomy" id="996801"/>
    <lineage>
        <taxon>Bacteria</taxon>
        <taxon>Pseudomonadati</taxon>
        <taxon>Bacteroidota</taxon>
        <taxon>Flavobacteriia</taxon>
        <taxon>Flavobacteriales</taxon>
        <taxon>Flavobacteriaceae</taxon>
    </lineage>
</organism>
<keyword evidence="5" id="KW-1185">Reference proteome</keyword>
<feature type="chain" id="PRO_5008616028" description="Secretion system C-terminal sorting domain-containing protein" evidence="2">
    <location>
        <begin position="21"/>
        <end position="308"/>
    </location>
</feature>
<dbReference type="NCBIfam" id="TIGR04183">
    <property type="entry name" value="Por_Secre_tail"/>
    <property type="match status" value="1"/>
</dbReference>
<comment type="caution">
    <text evidence="4">The sequence shown here is derived from an EMBL/GenBank/DDBJ whole genome shotgun (WGS) entry which is preliminary data.</text>
</comment>